<feature type="region of interest" description="Disordered" evidence="5">
    <location>
        <begin position="1"/>
        <end position="35"/>
    </location>
</feature>
<feature type="transmembrane region" description="Helical" evidence="6">
    <location>
        <begin position="255"/>
        <end position="288"/>
    </location>
</feature>
<evidence type="ECO:0000256" key="1">
    <source>
        <dbReference type="ARBA" id="ARBA00004141"/>
    </source>
</evidence>
<evidence type="ECO:0000256" key="4">
    <source>
        <dbReference type="ARBA" id="ARBA00023136"/>
    </source>
</evidence>
<dbReference type="PANTHER" id="PTHR43077">
    <property type="entry name" value="TRANSPORT PERMEASE YVFS-RELATED"/>
    <property type="match status" value="1"/>
</dbReference>
<feature type="transmembrane region" description="Helical" evidence="6">
    <location>
        <begin position="221"/>
        <end position="243"/>
    </location>
</feature>
<feature type="transmembrane region" description="Helical" evidence="6">
    <location>
        <begin position="559"/>
        <end position="577"/>
    </location>
</feature>
<evidence type="ECO:0000313" key="8">
    <source>
        <dbReference type="Proteomes" id="UP000606115"/>
    </source>
</evidence>
<dbReference type="RefSeq" id="WP_382344570.1">
    <property type="nucleotide sequence ID" value="NZ_JBHLUT010000002.1"/>
</dbReference>
<evidence type="ECO:0000313" key="7">
    <source>
        <dbReference type="EMBL" id="GGJ51559.1"/>
    </source>
</evidence>
<feature type="transmembrane region" description="Helical" evidence="6">
    <location>
        <begin position="589"/>
        <end position="610"/>
    </location>
</feature>
<keyword evidence="2 6" id="KW-0812">Transmembrane</keyword>
<dbReference type="Proteomes" id="UP000606115">
    <property type="component" value="Unassembled WGS sequence"/>
</dbReference>
<evidence type="ECO:0000256" key="6">
    <source>
        <dbReference type="SAM" id="Phobius"/>
    </source>
</evidence>
<accession>A0ABQ2DBM4</accession>
<feature type="transmembrane region" description="Helical" evidence="6">
    <location>
        <begin position="678"/>
        <end position="698"/>
    </location>
</feature>
<feature type="transmembrane region" description="Helical" evidence="6">
    <location>
        <begin position="617"/>
        <end position="641"/>
    </location>
</feature>
<feature type="transmembrane region" description="Helical" evidence="6">
    <location>
        <begin position="388"/>
        <end position="410"/>
    </location>
</feature>
<reference evidence="8" key="1">
    <citation type="journal article" date="2019" name="Int. J. Syst. Evol. Microbiol.">
        <title>The Global Catalogue of Microorganisms (GCM) 10K type strain sequencing project: providing services to taxonomists for standard genome sequencing and annotation.</title>
        <authorList>
            <consortium name="The Broad Institute Genomics Platform"/>
            <consortium name="The Broad Institute Genome Sequencing Center for Infectious Disease"/>
            <person name="Wu L."/>
            <person name="Ma J."/>
        </authorList>
    </citation>
    <scope>NUCLEOTIDE SEQUENCE [LARGE SCALE GENOMIC DNA]</scope>
    <source>
        <strain evidence="8">CGMCC 1.3685</strain>
    </source>
</reference>
<evidence type="ECO:0000256" key="2">
    <source>
        <dbReference type="ARBA" id="ARBA00022692"/>
    </source>
</evidence>
<keyword evidence="3 6" id="KW-1133">Transmembrane helix</keyword>
<protein>
    <recommendedName>
        <fullName evidence="9">ABC transporter permease</fullName>
    </recommendedName>
</protein>
<comment type="subcellular location">
    <subcellularLocation>
        <location evidence="1">Membrane</location>
        <topology evidence="1">Multi-pass membrane protein</topology>
    </subcellularLocation>
</comment>
<dbReference type="PANTHER" id="PTHR43077:SF10">
    <property type="entry name" value="TRANSPORT PERMEASE PROTEIN"/>
    <property type="match status" value="1"/>
</dbReference>
<evidence type="ECO:0000256" key="3">
    <source>
        <dbReference type="ARBA" id="ARBA00022989"/>
    </source>
</evidence>
<feature type="transmembrane region" description="Helical" evidence="6">
    <location>
        <begin position="527"/>
        <end position="547"/>
    </location>
</feature>
<feature type="transmembrane region" description="Helical" evidence="6">
    <location>
        <begin position="49"/>
        <end position="70"/>
    </location>
</feature>
<dbReference type="EMBL" id="BMKX01000001">
    <property type="protein sequence ID" value="GGJ51559.1"/>
    <property type="molecule type" value="Genomic_DNA"/>
</dbReference>
<gene>
    <name evidence="7" type="ORF">GCM10007173_07650</name>
</gene>
<dbReference type="InterPro" id="IPR051328">
    <property type="entry name" value="T7SS_ABC-Transporter"/>
</dbReference>
<comment type="caution">
    <text evidence="7">The sequence shown here is derived from an EMBL/GenBank/DDBJ whole genome shotgun (WGS) entry which is preliminary data.</text>
</comment>
<proteinExistence type="predicted"/>
<evidence type="ECO:0008006" key="9">
    <source>
        <dbReference type="Google" id="ProtNLM"/>
    </source>
</evidence>
<keyword evidence="8" id="KW-1185">Reference proteome</keyword>
<keyword evidence="4 6" id="KW-0472">Membrane</keyword>
<sequence length="748" mass="79010">MQESARLSNPPEVTDPPAESRKSKRKQKPGLDPVAAAAKRSRIEKIARTVMVFLMPLMIVGMMILGYLGAMHHQSAKDMPVVVAGSNLTKVADLAQELSDADPGALEITRLGSALEAREMVYDRQASAAVVLDGKTATLYTASGAGASAASTASAAITPVLLGADLKVVSEDLAPLPENDMSGLGAMFLATAMITAGYMPWSMVLSNSPELLHFRRSVPLLAGWSIIISALGALITGPILGVLQGSDVVPVMGTLALGVFAVGSIHLLFTRLFGAMAVIPGMLVLMVLGQPASNMGMSVYSLPSIFPFLHSFLPMPALGEALRSIMYFEGNGATKHLLMLALGAVAGLVLTVLWDTRKHARGKSAIPTSINIASLHGGPRPKKKFWRYVSLVAFPLGMIAMMLTFMLGAMHEPTPRDMPVAVVGSTMKQAQHSVDGLNEDLSGMFELTALDSAEDAVTLMGKQDFVAAFVLPDAAHAEATLYTAQAAGNAAKQVVSQVFAQIAGAQGMELTQAELAPLPESDNSGTVVMYLAMGWIMAGFMVIIVAGTAAPHLLPLKKLLPVLAGYAAFMSLVLWLIAGPITGAVDGHFWQLFGLGVLTIFALSMFTAIFNRLIGMFAILPTLAVAMFLGVPASNAALSIYMEPHIFTVLHQVLPMPAAVEAARSILYFDGANLGSHLMVLGLWALVSFAVVVIIDCLKPVKTTAHPIPEAEIAALQVAPTQPSLPPVGHEELFIESDEDRKKELVSV</sequence>
<feature type="transmembrane region" description="Helical" evidence="6">
    <location>
        <begin position="181"/>
        <end position="201"/>
    </location>
</feature>
<name>A0ABQ2DBM4_9MICC</name>
<organism evidence="7 8">
    <name type="scientific">Glutamicibacter ardleyensis</name>
    <dbReference type="NCBI Taxonomy" id="225894"/>
    <lineage>
        <taxon>Bacteria</taxon>
        <taxon>Bacillati</taxon>
        <taxon>Actinomycetota</taxon>
        <taxon>Actinomycetes</taxon>
        <taxon>Micrococcales</taxon>
        <taxon>Micrococcaceae</taxon>
        <taxon>Glutamicibacter</taxon>
    </lineage>
</organism>
<evidence type="ECO:0000256" key="5">
    <source>
        <dbReference type="SAM" id="MobiDB-lite"/>
    </source>
</evidence>
<feature type="transmembrane region" description="Helical" evidence="6">
    <location>
        <begin position="337"/>
        <end position="354"/>
    </location>
</feature>